<dbReference type="SMART" id="SM00356">
    <property type="entry name" value="ZnF_C3H1"/>
    <property type="match status" value="2"/>
</dbReference>
<dbReference type="PANTHER" id="PTHR12547">
    <property type="entry name" value="CCCH ZINC FINGER/TIS11-RELATED"/>
    <property type="match status" value="1"/>
</dbReference>
<sequence>MQAVHTFNSSFYYYASPVKSDPDTETDESEPTVLRATENLMGQMGDRGRSKVKSSLCKNFAAHGFCPYGKKCQFAHGPEELRCNENINTSYKTKPCFSFLKKGYCPYGHRCNFLHREEEATIRAINTAIIENFPDLVVNLGGA</sequence>
<dbReference type="Gene3D" id="4.10.1000.10">
    <property type="entry name" value="Zinc finger, CCCH-type"/>
    <property type="match status" value="2"/>
</dbReference>
<evidence type="ECO:0000259" key="6">
    <source>
        <dbReference type="PROSITE" id="PS50103"/>
    </source>
</evidence>
<dbReference type="PROSITE" id="PS50103">
    <property type="entry name" value="ZF_C3H1"/>
    <property type="match status" value="2"/>
</dbReference>
<evidence type="ECO:0000256" key="5">
    <source>
        <dbReference type="PROSITE-ProRule" id="PRU00723"/>
    </source>
</evidence>
<evidence type="ECO:0000256" key="1">
    <source>
        <dbReference type="ARBA" id="ARBA00022723"/>
    </source>
</evidence>
<keyword evidence="3 5" id="KW-0863">Zinc-finger</keyword>
<dbReference type="GO" id="GO:0008270">
    <property type="term" value="F:zinc ion binding"/>
    <property type="evidence" value="ECO:0007669"/>
    <property type="project" value="UniProtKB-KW"/>
</dbReference>
<keyword evidence="1 5" id="KW-0479">Metal-binding</keyword>
<evidence type="ECO:0000256" key="4">
    <source>
        <dbReference type="ARBA" id="ARBA00022833"/>
    </source>
</evidence>
<feature type="zinc finger region" description="C3H1-type" evidence="5">
    <location>
        <begin position="51"/>
        <end position="79"/>
    </location>
</feature>
<dbReference type="Pfam" id="PF00642">
    <property type="entry name" value="zf-CCCH"/>
    <property type="match status" value="2"/>
</dbReference>
<accession>A0A5K1HQW8</accession>
<gene>
    <name evidence="7" type="ORF">NYM_LOCUS30493</name>
</gene>
<proteinExistence type="predicted"/>
<feature type="domain" description="C3H1-type" evidence="6">
    <location>
        <begin position="90"/>
        <end position="118"/>
    </location>
</feature>
<evidence type="ECO:0000256" key="3">
    <source>
        <dbReference type="ARBA" id="ARBA00022771"/>
    </source>
</evidence>
<feature type="domain" description="C3H1-type" evidence="6">
    <location>
        <begin position="51"/>
        <end position="79"/>
    </location>
</feature>
<feature type="zinc finger region" description="C3H1-type" evidence="5">
    <location>
        <begin position="90"/>
        <end position="118"/>
    </location>
</feature>
<keyword evidence="2" id="KW-0677">Repeat</keyword>
<evidence type="ECO:0000256" key="2">
    <source>
        <dbReference type="ARBA" id="ARBA00022737"/>
    </source>
</evidence>
<keyword evidence="4 5" id="KW-0862">Zinc</keyword>
<dbReference type="InterPro" id="IPR036855">
    <property type="entry name" value="Znf_CCCH_sf"/>
</dbReference>
<dbReference type="InterPro" id="IPR045877">
    <property type="entry name" value="ZFP36-like"/>
</dbReference>
<evidence type="ECO:0000313" key="7">
    <source>
        <dbReference type="EMBL" id="VVW89798.1"/>
    </source>
</evidence>
<dbReference type="PANTHER" id="PTHR12547:SF18">
    <property type="entry name" value="PROTEIN TIS11"/>
    <property type="match status" value="1"/>
</dbReference>
<dbReference type="OrthoDB" id="410307at2759"/>
<dbReference type="EMBL" id="LR722239">
    <property type="protein sequence ID" value="VVW89798.1"/>
    <property type="molecule type" value="Genomic_DNA"/>
</dbReference>
<protein>
    <recommendedName>
        <fullName evidence="6">C3H1-type domain-containing protein</fullName>
    </recommendedName>
</protein>
<dbReference type="GO" id="GO:0003729">
    <property type="term" value="F:mRNA binding"/>
    <property type="evidence" value="ECO:0007669"/>
    <property type="project" value="InterPro"/>
</dbReference>
<name>A0A5K1HQW8_9MAGN</name>
<dbReference type="AlphaFoldDB" id="A0A5K1HQW8"/>
<dbReference type="FunFam" id="4.10.1000.10:FF:000001">
    <property type="entry name" value="zinc finger CCCH domain-containing protein 15-like"/>
    <property type="match status" value="1"/>
</dbReference>
<reference evidence="7" key="1">
    <citation type="submission" date="2019-09" db="EMBL/GenBank/DDBJ databases">
        <authorList>
            <person name="Zhang L."/>
        </authorList>
    </citation>
    <scope>NUCLEOTIDE SEQUENCE</scope>
</reference>
<dbReference type="SUPFAM" id="SSF90229">
    <property type="entry name" value="CCCH zinc finger"/>
    <property type="match status" value="2"/>
</dbReference>
<organism evidence="7">
    <name type="scientific">Nymphaea colorata</name>
    <name type="common">pocket water lily</name>
    <dbReference type="NCBI Taxonomy" id="210225"/>
    <lineage>
        <taxon>Eukaryota</taxon>
        <taxon>Viridiplantae</taxon>
        <taxon>Streptophyta</taxon>
        <taxon>Embryophyta</taxon>
        <taxon>Tracheophyta</taxon>
        <taxon>Spermatophyta</taxon>
        <taxon>Magnoliopsida</taxon>
        <taxon>Nymphaeales</taxon>
        <taxon>Nymphaeaceae</taxon>
        <taxon>Nymphaea</taxon>
    </lineage>
</organism>
<dbReference type="InterPro" id="IPR000571">
    <property type="entry name" value="Znf_CCCH"/>
</dbReference>